<proteinExistence type="predicted"/>
<reference evidence="4" key="1">
    <citation type="submission" date="2024-04" db="EMBL/GenBank/DDBJ databases">
        <title>Salinicola lusitanus LLJ914,a marine bacterium isolated from the Okinawa Trough.</title>
        <authorList>
            <person name="Li J."/>
        </authorList>
    </citation>
    <scope>NUCLEOTIDE SEQUENCE [LARGE SCALE GENOMIC DNA]</scope>
</reference>
<evidence type="ECO:0008006" key="5">
    <source>
        <dbReference type="Google" id="ProtNLM"/>
    </source>
</evidence>
<feature type="compositionally biased region" description="Basic and acidic residues" evidence="2">
    <location>
        <begin position="1236"/>
        <end position="1258"/>
    </location>
</feature>
<feature type="repeat" description="TPR" evidence="1">
    <location>
        <begin position="440"/>
        <end position="473"/>
    </location>
</feature>
<name>A0AAW0NMA0_9GOBI</name>
<dbReference type="GO" id="GO:0060294">
    <property type="term" value="P:cilium movement involved in cell motility"/>
    <property type="evidence" value="ECO:0007669"/>
    <property type="project" value="InterPro"/>
</dbReference>
<feature type="compositionally biased region" description="Low complexity" evidence="2">
    <location>
        <begin position="1811"/>
        <end position="1822"/>
    </location>
</feature>
<dbReference type="Pfam" id="PF25439">
    <property type="entry name" value="TPR_CFAP46_N"/>
    <property type="match status" value="1"/>
</dbReference>
<dbReference type="InterPro" id="IPR011990">
    <property type="entry name" value="TPR-like_helical_dom_sf"/>
</dbReference>
<comment type="caution">
    <text evidence="3">The sequence shown here is derived from an EMBL/GenBank/DDBJ whole genome shotgun (WGS) entry which is preliminary data.</text>
</comment>
<organism evidence="3 4">
    <name type="scientific">Mugilogobius chulae</name>
    <name type="common">yellowstripe goby</name>
    <dbReference type="NCBI Taxonomy" id="88201"/>
    <lineage>
        <taxon>Eukaryota</taxon>
        <taxon>Metazoa</taxon>
        <taxon>Chordata</taxon>
        <taxon>Craniata</taxon>
        <taxon>Vertebrata</taxon>
        <taxon>Euteleostomi</taxon>
        <taxon>Actinopterygii</taxon>
        <taxon>Neopterygii</taxon>
        <taxon>Teleostei</taxon>
        <taxon>Neoteleostei</taxon>
        <taxon>Acanthomorphata</taxon>
        <taxon>Gobiaria</taxon>
        <taxon>Gobiiformes</taxon>
        <taxon>Gobioidei</taxon>
        <taxon>Gobiidae</taxon>
        <taxon>Gobionellinae</taxon>
        <taxon>Mugilogobius</taxon>
    </lineage>
</organism>
<protein>
    <recommendedName>
        <fullName evidence="5">Cilia- and flagella-associated protein 46</fullName>
    </recommendedName>
</protein>
<keyword evidence="4" id="KW-1185">Reference proteome</keyword>
<keyword evidence="1" id="KW-0802">TPR repeat</keyword>
<dbReference type="PROSITE" id="PS50005">
    <property type="entry name" value="TPR"/>
    <property type="match status" value="1"/>
</dbReference>
<dbReference type="GO" id="GO:0035082">
    <property type="term" value="P:axoneme assembly"/>
    <property type="evidence" value="ECO:0007669"/>
    <property type="project" value="InterPro"/>
</dbReference>
<evidence type="ECO:0000256" key="1">
    <source>
        <dbReference type="PROSITE-ProRule" id="PRU00339"/>
    </source>
</evidence>
<evidence type="ECO:0000256" key="2">
    <source>
        <dbReference type="SAM" id="MobiDB-lite"/>
    </source>
</evidence>
<dbReference type="SMART" id="SM00028">
    <property type="entry name" value="TPR"/>
    <property type="match status" value="4"/>
</dbReference>
<dbReference type="Gene3D" id="1.25.40.10">
    <property type="entry name" value="Tetratricopeptide repeat domain"/>
    <property type="match status" value="1"/>
</dbReference>
<evidence type="ECO:0000313" key="4">
    <source>
        <dbReference type="Proteomes" id="UP001460270"/>
    </source>
</evidence>
<dbReference type="InterPro" id="IPR039586">
    <property type="entry name" value="CFAP46"/>
</dbReference>
<dbReference type="PANTHER" id="PTHR15977:SF15">
    <property type="entry name" value="CILIA- AND FLAGELLA-ASSOCIATED PROTEIN 46"/>
    <property type="match status" value="1"/>
</dbReference>
<feature type="region of interest" description="Disordered" evidence="2">
    <location>
        <begin position="1800"/>
        <end position="1840"/>
    </location>
</feature>
<sequence length="2349" mass="262502">MACAEDFDNTDSDELRQKISKAREEKDVEALQIVFNFLDQTRDSPQRVSSPDIHVLCAEAALQLGREQISKPCLKMYFEGNPPSNQFLCRAYLCQGQLECPPATGSTEDFEKAVDYFLKAIEVAKQEPRNHCLVFNASVLYFHSVRPLLQWGRSCHLVPSLRQVIQSLEEVNDPDHSWRAQLMMQLIKCYVDEGEMEKAVSFAKVTEDFMKSHTPQLFPELFSLMIQHKLSDRDVLLEMSQKSPTLTAIYKLAEIRNSMAANGDELKEEDASKLQDIFDLLVSTKEPLSSTESNPRPLPPAVRVAFLLELALLALQTKHQKAAADCLKELKTAEEASPGQRIIIECISCEISLLKKEAKMNEYSKSGVEARLREIGRLDQWLLNAERLGDPQAIQTLCASLWRLCLPLLQHNLRRRIRSALLRVAQALEDIQSLLLETRCQVHSELALIEEEEGRLEAALTHLHKALQLDPDGTHRERLSSWSRLLQLRALHTAPSRPEDKAATLMQQLPMKMSVLDAAELRAKAQHHYNSVQMINEHLNRQEDADPTERLRLWAALAKTSRKLEEWDVCRAACRFCLLYDDGRWKLSKANTEKMKDPEAAGRTSKSGTPAEKTEDCNRELLRLLAEIHFINAEAVVQKLHTEGVQLNCHPVPPLVKKQPVSEDDADWIVYRDWMASLSAYASSGFSRAAELGAEISESWVVANAAVYLWNYNKHSLSQKLYRLLLPSFRPVVELMQKMKYTGDRALFAMLCNAVARGLIQPLSAPVSRQTPVPVDRGRGRGGASSVSGLDLDPGTLQDARKALELCDFALKMSSSSIPGELVPIAVRSQIVSTWVQTKRVLQQQISSALDVGDESNAEERAMTRVLVGLEMFQCNGSPGQMDFSLPALSTLVALARECSWTDAAVELQVWCQLSTFCHGADDHGLALSCTQRALSLEESAAKRLGAAPYVCKSTRMFSDSAVNEMLSRVSCLRGLSLAHESYGDVDDGVSLKAAVYRLLLQIHIDKLDLKSAKQLLEKAQIDMPRGEHKLSLLKSLICIKARLGDSVAMEMQKLETEGERCCSSMWHQVALCSEDLNKKLTCYRRAIDTLTNAESRWQKVCLLLELSEWMFFNNFPQTDALHMVQWAIDLLLQPHPDESTNSASILQNNTFPEEQVEKVTDIKDVKCLDALVRAHVLLAVMAGRISPEYQPNLLRAYCFVRQMWEVSITEAGHISSEMAKFQAQSVSPASAGSKKGKDKDKEKDKDKGKVKKPKEISPDEDKLKSLLSELTLPQTLMDWVCFHCPDQARFIFKNNSSLRCLNTRSISKQSQSLFYLDLLVKQLASVSLPHLTLPVLHLAETIAHDLLDRKALSELYRLRIVKTCCELRVETHSPYQEKLHSLVRMHQQELIGCKKAMLISQERKSLGSTYKQRSESESHRDAQNIWLDKAEVCLSMGLHTHTRLFLEQTHSAATDEFADELTVSRSLRCLAALACEQQSFAQALMLLDRAQASGGDHDHWYQLTQTRIQATARQREEHAQTKIDHSVKQGCEALQLIKEKQVNRSQDIDFMVTSLKMRGAVECIGLVDAVEPGRILRREAALRLQSDCDELKKCAQDFLLLQHREEAAEALAHCSHGLRFLAEHTADTEQKQRLLLDALAQMQAAVHELEHVALNSQNLLPAQEESPAVSLAVLRWLLRLRLTLCDLCLFVLELHCTEHRQKALDRTNKSPAQILLEDFTRSTPEPHSVQQAWLNVGTTLGQEALGQLAAVNSHYLSSEDTKARSLCLMGKYLRLQATMEDPIYVSALWDPHKQSALKKALNNPQAAGVEQETSEQQQESSVNKTTITSSKSSDQQLNAERAQDLLAEASKSLSEASGVCLQNQLSPELLSEVCLNMVETHGLSDPCVTGQYLALLQRLPGLLSLLSAPAPHKPAPVSRPEPHQPLQATQATVCPVSKAFSHLSINPSHLTILSELPPNLKLLLLQHSEDRKELYGAFYEVKAQGNQKVKTTQTKGLTCSKVAKISVCPRTLLTLLDRIQTLGQETRRVRLRQAPRRVAEGESGSCREGSAAQALDPLFRELLRQMEAYLNPLLSHFDFSGFRPVAAAVEPTRTKDKEEKTSSATFPAESGESLVLLADQTLLLFPLEALSVLQEDGLTSVSRDFCLQLLHRRLTDAEKGTALSTETKGAKAKGDQSQAIKARTFVLPPNTVAVNSKNIKYLVDPYNDGVFDGTSLSRRMRETLETHSQLSAHLWEGLTGSKHRPSAGHLALETPLHTALLLSLGGVGCVALNQWHSSFHLNTRNMAAVLDGLLKDKQTSGQVIHSLRKEPIHSPQSPKEKIVSSHDHKPSPADYSCVLYGLPNLIVL</sequence>
<gene>
    <name evidence="3" type="ORF">WMY93_018153</name>
</gene>
<feature type="region of interest" description="Disordered" evidence="2">
    <location>
        <begin position="2309"/>
        <end position="2331"/>
    </location>
</feature>
<feature type="compositionally biased region" description="Polar residues" evidence="2">
    <location>
        <begin position="1823"/>
        <end position="1839"/>
    </location>
</feature>
<dbReference type="PANTHER" id="PTHR15977">
    <property type="entry name" value="CILIA- AND FLAGELLA-ASSOCIATED PROTEIN 46"/>
    <property type="match status" value="1"/>
</dbReference>
<dbReference type="SUPFAM" id="SSF48452">
    <property type="entry name" value="TPR-like"/>
    <property type="match status" value="1"/>
</dbReference>
<dbReference type="InterPro" id="IPR019734">
    <property type="entry name" value="TPR_rpt"/>
</dbReference>
<accession>A0AAW0NMA0</accession>
<feature type="region of interest" description="Disordered" evidence="2">
    <location>
        <begin position="1226"/>
        <end position="1258"/>
    </location>
</feature>
<feature type="region of interest" description="Disordered" evidence="2">
    <location>
        <begin position="591"/>
        <end position="613"/>
    </location>
</feature>
<dbReference type="Proteomes" id="UP001460270">
    <property type="component" value="Unassembled WGS sequence"/>
</dbReference>
<feature type="compositionally biased region" description="Basic and acidic residues" evidence="2">
    <location>
        <begin position="591"/>
        <end position="600"/>
    </location>
</feature>
<dbReference type="EMBL" id="JBBPFD010000013">
    <property type="protein sequence ID" value="KAK7901384.1"/>
    <property type="molecule type" value="Genomic_DNA"/>
</dbReference>
<evidence type="ECO:0000313" key="3">
    <source>
        <dbReference type="EMBL" id="KAK7901384.1"/>
    </source>
</evidence>
<dbReference type="InterPro" id="IPR057466">
    <property type="entry name" value="CFAP46_TPR"/>
</dbReference>